<evidence type="ECO:0000313" key="2">
    <source>
        <dbReference type="EMBL" id="KXS17423.1"/>
    </source>
</evidence>
<keyword evidence="3" id="KW-1185">Reference proteome</keyword>
<accession>A0A139ALN8</accession>
<dbReference type="AlphaFoldDB" id="A0A139ALN8"/>
<proteinExistence type="predicted"/>
<gene>
    <name evidence="2" type="ORF">M427DRAFT_43074</name>
</gene>
<organism evidence="2 3">
    <name type="scientific">Gonapodya prolifera (strain JEL478)</name>
    <name type="common">Monoblepharis prolifera</name>
    <dbReference type="NCBI Taxonomy" id="1344416"/>
    <lineage>
        <taxon>Eukaryota</taxon>
        <taxon>Fungi</taxon>
        <taxon>Fungi incertae sedis</taxon>
        <taxon>Chytridiomycota</taxon>
        <taxon>Chytridiomycota incertae sedis</taxon>
        <taxon>Monoblepharidomycetes</taxon>
        <taxon>Monoblepharidales</taxon>
        <taxon>Gonapodyaceae</taxon>
        <taxon>Gonapodya</taxon>
    </lineage>
</organism>
<dbReference type="EMBL" id="KQ965747">
    <property type="protein sequence ID" value="KXS17423.1"/>
    <property type="molecule type" value="Genomic_DNA"/>
</dbReference>
<feature type="region of interest" description="Disordered" evidence="1">
    <location>
        <begin position="143"/>
        <end position="174"/>
    </location>
</feature>
<sequence length="402" mass="45036">MLCQSMGDGAMVRTKTLHGIEAETIMRALDGVLFPNLETFIFSLSWEGIWDTLEEALQKEDNRLSSNPGRKLRIVMPTWEFQDSKCVKGGASWNLRDCYQDSHIYQWASVKAALGEGRNETFSDATSNNNFMGLVNWACGIREESDEDPATDETPQSSPRRDRIGSEDDEPAYNASDCESCVGYRDDHLVEVERKKFVEGCGEATAVKTLSGGLFPNLEKFTFSLTKCETYEDLADALSAENDWSSSPKHSLQKIMLVPSASEIQAVKESWDLQDSVTAWTMHLARLLPELPQISMGICESCLGKSLRRFPDQTDAKNAPSLQHVQHARSHSSKPPAKAALLASKTGSFVDVYGDSRKFTEERCESEACLSYCDDCEKIHCRWCGAKSREEVDDEDEEWETD</sequence>
<evidence type="ECO:0000313" key="3">
    <source>
        <dbReference type="Proteomes" id="UP000070544"/>
    </source>
</evidence>
<reference evidence="2 3" key="1">
    <citation type="journal article" date="2015" name="Genome Biol. Evol.">
        <title>Phylogenomic analyses indicate that early fungi evolved digesting cell walls of algal ancestors of land plants.</title>
        <authorList>
            <person name="Chang Y."/>
            <person name="Wang S."/>
            <person name="Sekimoto S."/>
            <person name="Aerts A.L."/>
            <person name="Choi C."/>
            <person name="Clum A."/>
            <person name="LaButti K.M."/>
            <person name="Lindquist E.A."/>
            <person name="Yee Ngan C."/>
            <person name="Ohm R.A."/>
            <person name="Salamov A.A."/>
            <person name="Grigoriev I.V."/>
            <person name="Spatafora J.W."/>
            <person name="Berbee M.L."/>
        </authorList>
    </citation>
    <scope>NUCLEOTIDE SEQUENCE [LARGE SCALE GENOMIC DNA]</scope>
    <source>
        <strain evidence="2 3">JEL478</strain>
    </source>
</reference>
<protein>
    <submittedName>
        <fullName evidence="2">Uncharacterized protein</fullName>
    </submittedName>
</protein>
<dbReference type="Proteomes" id="UP000070544">
    <property type="component" value="Unassembled WGS sequence"/>
</dbReference>
<evidence type="ECO:0000256" key="1">
    <source>
        <dbReference type="SAM" id="MobiDB-lite"/>
    </source>
</evidence>
<name>A0A139ALN8_GONPJ</name>